<dbReference type="Proteomes" id="UP001648503">
    <property type="component" value="Unassembled WGS sequence"/>
</dbReference>
<evidence type="ECO:0000256" key="2">
    <source>
        <dbReference type="ARBA" id="ARBA00009607"/>
    </source>
</evidence>
<dbReference type="EMBL" id="JAFCIX010000340">
    <property type="protein sequence ID" value="KAH6594014.1"/>
    <property type="molecule type" value="Genomic_DNA"/>
</dbReference>
<dbReference type="PANTHER" id="PTHR16318:SF0">
    <property type="entry name" value="GAMMA-SECRETASE SUBUNIT PEN-2"/>
    <property type="match status" value="1"/>
</dbReference>
<evidence type="ECO:0000313" key="9">
    <source>
        <dbReference type="Proteomes" id="UP001648503"/>
    </source>
</evidence>
<comment type="subcellular location">
    <subcellularLocation>
        <location evidence="1">Membrane</location>
        <topology evidence="1">Multi-pass membrane protein</topology>
    </subcellularLocation>
</comment>
<accession>A0ABQ8F8E7</accession>
<organism evidence="8 9">
    <name type="scientific">Batrachochytrium salamandrivorans</name>
    <dbReference type="NCBI Taxonomy" id="1357716"/>
    <lineage>
        <taxon>Eukaryota</taxon>
        <taxon>Fungi</taxon>
        <taxon>Fungi incertae sedis</taxon>
        <taxon>Chytridiomycota</taxon>
        <taxon>Chytridiomycota incertae sedis</taxon>
        <taxon>Chytridiomycetes</taxon>
        <taxon>Rhizophydiales</taxon>
        <taxon>Rhizophydiales incertae sedis</taxon>
        <taxon>Batrachochytrium</taxon>
    </lineage>
</organism>
<comment type="caution">
    <text evidence="8">The sequence shown here is derived from an EMBL/GenBank/DDBJ whole genome shotgun (WGS) entry which is preliminary data.</text>
</comment>
<protein>
    <recommendedName>
        <fullName evidence="10">Gamma-secretase subunit PEN-2</fullName>
    </recommendedName>
</protein>
<name>A0ABQ8F8E7_9FUNG</name>
<evidence type="ECO:0000256" key="4">
    <source>
        <dbReference type="ARBA" id="ARBA00022976"/>
    </source>
</evidence>
<keyword evidence="6 7" id="KW-0472">Membrane</keyword>
<evidence type="ECO:0008006" key="10">
    <source>
        <dbReference type="Google" id="ProtNLM"/>
    </source>
</evidence>
<sequence>MKESEILTLARRYFHLGFLGLPWLWLVNFIYIYPVTRSRPDLSPAIRRYAINSLIGSIVWLVIIVVWLSVYLTKRTSWGAIGDRISINIPAGR</sequence>
<evidence type="ECO:0000313" key="8">
    <source>
        <dbReference type="EMBL" id="KAH6594014.1"/>
    </source>
</evidence>
<evidence type="ECO:0000256" key="7">
    <source>
        <dbReference type="SAM" id="Phobius"/>
    </source>
</evidence>
<evidence type="ECO:0000256" key="5">
    <source>
        <dbReference type="ARBA" id="ARBA00022989"/>
    </source>
</evidence>
<dbReference type="PANTHER" id="PTHR16318">
    <property type="entry name" value="GAMMA-SECRETASE SUBUNIT PEN-2"/>
    <property type="match status" value="1"/>
</dbReference>
<keyword evidence="5 7" id="KW-1133">Transmembrane helix</keyword>
<dbReference type="Pfam" id="PF10251">
    <property type="entry name" value="PEN-2"/>
    <property type="match status" value="1"/>
</dbReference>
<evidence type="ECO:0000256" key="6">
    <source>
        <dbReference type="ARBA" id="ARBA00023136"/>
    </source>
</evidence>
<keyword evidence="3 7" id="KW-0812">Transmembrane</keyword>
<feature type="transmembrane region" description="Helical" evidence="7">
    <location>
        <begin position="12"/>
        <end position="33"/>
    </location>
</feature>
<gene>
    <name evidence="8" type="ORF">BASA50_006920</name>
</gene>
<feature type="transmembrane region" description="Helical" evidence="7">
    <location>
        <begin position="53"/>
        <end position="72"/>
    </location>
</feature>
<keyword evidence="9" id="KW-1185">Reference proteome</keyword>
<evidence type="ECO:0000256" key="3">
    <source>
        <dbReference type="ARBA" id="ARBA00022692"/>
    </source>
</evidence>
<dbReference type="InterPro" id="IPR019379">
    <property type="entry name" value="Gamma_Secretase_Asp_P_PEN2"/>
</dbReference>
<reference evidence="8 9" key="1">
    <citation type="submission" date="2021-02" db="EMBL/GenBank/DDBJ databases">
        <title>Variation within the Batrachochytrium salamandrivorans European outbreak.</title>
        <authorList>
            <person name="Kelly M."/>
            <person name="Pasmans F."/>
            <person name="Shea T.P."/>
            <person name="Munoz J.F."/>
            <person name="Carranza S."/>
            <person name="Cuomo C.A."/>
            <person name="Martel A."/>
        </authorList>
    </citation>
    <scope>NUCLEOTIDE SEQUENCE [LARGE SCALE GENOMIC DNA]</scope>
    <source>
        <strain evidence="8 9">AMFP18/2</strain>
    </source>
</reference>
<keyword evidence="4" id="KW-0914">Notch signaling pathway</keyword>
<evidence type="ECO:0000256" key="1">
    <source>
        <dbReference type="ARBA" id="ARBA00004141"/>
    </source>
</evidence>
<proteinExistence type="inferred from homology"/>
<comment type="similarity">
    <text evidence="2">Belongs to the PEN-2 family.</text>
</comment>